<evidence type="ECO:0000256" key="7">
    <source>
        <dbReference type="ARBA" id="ARBA00022737"/>
    </source>
</evidence>
<evidence type="ECO:0000256" key="3">
    <source>
        <dbReference type="ARBA" id="ARBA00022527"/>
    </source>
</evidence>
<accession>A0A9W3BUP0</accession>
<evidence type="ECO:0000256" key="5">
    <source>
        <dbReference type="ARBA" id="ARBA00022679"/>
    </source>
</evidence>
<evidence type="ECO:0000256" key="11">
    <source>
        <dbReference type="ARBA" id="ARBA00022840"/>
    </source>
</evidence>
<dbReference type="GO" id="GO:0005509">
    <property type="term" value="F:calcium ion binding"/>
    <property type="evidence" value="ECO:0007669"/>
    <property type="project" value="InterPro"/>
</dbReference>
<dbReference type="PROSITE" id="PS00108">
    <property type="entry name" value="PROTEIN_KINASE_ST"/>
    <property type="match status" value="1"/>
</dbReference>
<dbReference type="InterPro" id="IPR018247">
    <property type="entry name" value="EF_Hand_1_Ca_BS"/>
</dbReference>
<dbReference type="CDD" id="cd05117">
    <property type="entry name" value="STKc_CAMK"/>
    <property type="match status" value="1"/>
</dbReference>
<dbReference type="Proteomes" id="UP000504610">
    <property type="component" value="Chromosome 6"/>
</dbReference>
<organism evidence="18 19">
    <name type="scientific">Raphanus sativus</name>
    <name type="common">Radish</name>
    <name type="synonym">Raphanus raphanistrum var. sativus</name>
    <dbReference type="NCBI Taxonomy" id="3726"/>
    <lineage>
        <taxon>Eukaryota</taxon>
        <taxon>Viridiplantae</taxon>
        <taxon>Streptophyta</taxon>
        <taxon>Embryophyta</taxon>
        <taxon>Tracheophyta</taxon>
        <taxon>Spermatophyta</taxon>
        <taxon>Magnoliopsida</taxon>
        <taxon>eudicotyledons</taxon>
        <taxon>Gunneridae</taxon>
        <taxon>Pentapetalae</taxon>
        <taxon>rosids</taxon>
        <taxon>malvids</taxon>
        <taxon>Brassicales</taxon>
        <taxon>Brassicaceae</taxon>
        <taxon>Brassiceae</taxon>
        <taxon>Raphanus</taxon>
    </lineage>
</organism>
<name>A0A9W3BUP0_RAPSA</name>
<comment type="similarity">
    <text evidence="1">Belongs to the protein kinase superfamily. CAMK Ser/Thr protein kinase family. CaMK subfamily.</text>
</comment>
<dbReference type="SMART" id="SM00054">
    <property type="entry name" value="EFh"/>
    <property type="match status" value="3"/>
</dbReference>
<sequence length="515" mass="58244">MASESRTRWVLPYKTKNLEDDYLLGRVLGKGQFGTTFLCTHNETGQKLACKSIPKTKLLCQEDCDNVLREIQIMHHLSEYPNVVRIHSTYEDDTSVHLVMELCEGGELFDRIAEKGHYSEREAAKVIKTIVSVVEACHSLGVMHRDLKPENFLFTCCDEDSPLKSTDFGVSVFCEPGTTFSELVGSAYYVAPEVLLKHYGRECDVWSAGVILYVLLSGFAPFDAGTERGIFREILKGNLDFGTDPWPSISESAKDLVGKMLESDPKKRLTAHQVLCHPWIVDDTVAPDKPLDFAVVSRLKRFSAMNKLKKMALRVVAERLSEEEIGGLKALFKMIDTDNSGERTDLWLVYVFLCKYVREQLSQHNSSSGTITFEELKDSIRRVGSELVESEIQELLQAADVDESGTIDYGEFLAATIHLNKLEREENLMAAFSFFDKDSSGCITIDELRQAWNQFGIKDSHLDEMIKDIDQDNDGQINYGEFVTMMRKGNNGISRRAMRNTFNFENLSECLNSSF</sequence>
<dbReference type="PROSITE" id="PS00107">
    <property type="entry name" value="PROTEIN_KINASE_ATP"/>
    <property type="match status" value="1"/>
</dbReference>
<dbReference type="CDD" id="cd00051">
    <property type="entry name" value="EFh"/>
    <property type="match status" value="1"/>
</dbReference>
<protein>
    <recommendedName>
        <fullName evidence="2">non-specific serine/threonine protein kinase</fullName>
        <ecNumber evidence="2">2.7.11.1</ecNumber>
    </recommendedName>
</protein>
<keyword evidence="8 15" id="KW-0547">Nucleotide-binding</keyword>
<dbReference type="PROSITE" id="PS50222">
    <property type="entry name" value="EF_HAND_2"/>
    <property type="match status" value="3"/>
</dbReference>
<dbReference type="GO" id="GO:0004674">
    <property type="term" value="F:protein serine/threonine kinase activity"/>
    <property type="evidence" value="ECO:0007669"/>
    <property type="project" value="UniProtKB-KW"/>
</dbReference>
<dbReference type="PANTHER" id="PTHR24349">
    <property type="entry name" value="SERINE/THREONINE-PROTEIN KINASE"/>
    <property type="match status" value="1"/>
</dbReference>
<evidence type="ECO:0000256" key="12">
    <source>
        <dbReference type="ARBA" id="ARBA00024334"/>
    </source>
</evidence>
<dbReference type="InterPro" id="IPR050205">
    <property type="entry name" value="CDPK_Ser/Thr_kinases"/>
</dbReference>
<evidence type="ECO:0000256" key="6">
    <source>
        <dbReference type="ARBA" id="ARBA00022723"/>
    </source>
</evidence>
<comment type="catalytic activity">
    <reaction evidence="13">
        <text>L-threonyl-[protein] + ATP = O-phospho-L-threonyl-[protein] + ADP + H(+)</text>
        <dbReference type="Rhea" id="RHEA:46608"/>
        <dbReference type="Rhea" id="RHEA-COMP:11060"/>
        <dbReference type="Rhea" id="RHEA-COMP:11605"/>
        <dbReference type="ChEBI" id="CHEBI:15378"/>
        <dbReference type="ChEBI" id="CHEBI:30013"/>
        <dbReference type="ChEBI" id="CHEBI:30616"/>
        <dbReference type="ChEBI" id="CHEBI:61977"/>
        <dbReference type="ChEBI" id="CHEBI:456216"/>
        <dbReference type="EC" id="2.7.11.1"/>
    </reaction>
</comment>
<keyword evidence="7" id="KW-0677">Repeat</keyword>
<dbReference type="OrthoDB" id="40902at2759"/>
<dbReference type="PROSITE" id="PS50011">
    <property type="entry name" value="PROTEIN_KINASE_DOM"/>
    <property type="match status" value="1"/>
</dbReference>
<evidence type="ECO:0000256" key="13">
    <source>
        <dbReference type="ARBA" id="ARBA00047899"/>
    </source>
</evidence>
<dbReference type="InterPro" id="IPR000719">
    <property type="entry name" value="Prot_kinase_dom"/>
</dbReference>
<feature type="domain" description="Protein kinase" evidence="16">
    <location>
        <begin position="22"/>
        <end position="280"/>
    </location>
</feature>
<evidence type="ECO:0000256" key="14">
    <source>
        <dbReference type="ARBA" id="ARBA00048679"/>
    </source>
</evidence>
<keyword evidence="5" id="KW-0808">Transferase</keyword>
<keyword evidence="11 15" id="KW-0067">ATP-binding</keyword>
<dbReference type="GO" id="GO:0005524">
    <property type="term" value="F:ATP binding"/>
    <property type="evidence" value="ECO:0007669"/>
    <property type="project" value="UniProtKB-UniRule"/>
</dbReference>
<dbReference type="Gene3D" id="1.10.238.10">
    <property type="entry name" value="EF-hand"/>
    <property type="match status" value="4"/>
</dbReference>
<proteinExistence type="inferred from homology"/>
<dbReference type="InterPro" id="IPR011009">
    <property type="entry name" value="Kinase-like_dom_sf"/>
</dbReference>
<keyword evidence="6" id="KW-0479">Metal-binding</keyword>
<keyword evidence="18" id="KW-1185">Reference proteome</keyword>
<feature type="domain" description="EF-hand" evidence="17">
    <location>
        <begin position="387"/>
        <end position="422"/>
    </location>
</feature>
<feature type="binding site" evidence="15">
    <location>
        <position position="51"/>
    </location>
    <ligand>
        <name>ATP</name>
        <dbReference type="ChEBI" id="CHEBI:30616"/>
    </ligand>
</feature>
<keyword evidence="9" id="KW-0418">Kinase</keyword>
<dbReference type="FunFam" id="3.30.200.20:FF:000004">
    <property type="entry name" value="Calcium-dependent protein kinase 1"/>
    <property type="match status" value="1"/>
</dbReference>
<evidence type="ECO:0000256" key="15">
    <source>
        <dbReference type="PROSITE-ProRule" id="PRU10141"/>
    </source>
</evidence>
<evidence type="ECO:0000259" key="16">
    <source>
        <dbReference type="PROSITE" id="PS50011"/>
    </source>
</evidence>
<feature type="domain" description="EF-hand" evidence="17">
    <location>
        <begin position="459"/>
        <end position="492"/>
    </location>
</feature>
<dbReference type="InterPro" id="IPR017441">
    <property type="entry name" value="Protein_kinase_ATP_BS"/>
</dbReference>
<dbReference type="KEGG" id="rsz:108835864"/>
<evidence type="ECO:0000313" key="19">
    <source>
        <dbReference type="RefSeq" id="XP_056842957.1"/>
    </source>
</evidence>
<dbReference type="GeneID" id="108835864"/>
<dbReference type="FunFam" id="1.10.238.10:FF:000003">
    <property type="entry name" value="Calmodulin A"/>
    <property type="match status" value="1"/>
</dbReference>
<dbReference type="PROSITE" id="PS00018">
    <property type="entry name" value="EF_HAND_1"/>
    <property type="match status" value="3"/>
</dbReference>
<evidence type="ECO:0000256" key="1">
    <source>
        <dbReference type="ARBA" id="ARBA00005354"/>
    </source>
</evidence>
<dbReference type="SMART" id="SM00220">
    <property type="entry name" value="S_TKc"/>
    <property type="match status" value="1"/>
</dbReference>
<reference evidence="18" key="1">
    <citation type="journal article" date="2019" name="Database">
        <title>The radish genome database (RadishGD): an integrated information resource for radish genomics.</title>
        <authorList>
            <person name="Yu H.J."/>
            <person name="Baek S."/>
            <person name="Lee Y.J."/>
            <person name="Cho A."/>
            <person name="Mun J.H."/>
        </authorList>
    </citation>
    <scope>NUCLEOTIDE SEQUENCE [LARGE SCALE GENOMIC DNA]</scope>
    <source>
        <strain evidence="18">cv. WK10039</strain>
    </source>
</reference>
<feature type="domain" description="EF-hand" evidence="17">
    <location>
        <begin position="423"/>
        <end position="458"/>
    </location>
</feature>
<comment type="catalytic activity">
    <reaction evidence="14">
        <text>L-seryl-[protein] + ATP = O-phospho-L-seryl-[protein] + ADP + H(+)</text>
        <dbReference type="Rhea" id="RHEA:17989"/>
        <dbReference type="Rhea" id="RHEA-COMP:9863"/>
        <dbReference type="Rhea" id="RHEA-COMP:11604"/>
        <dbReference type="ChEBI" id="CHEBI:15378"/>
        <dbReference type="ChEBI" id="CHEBI:29999"/>
        <dbReference type="ChEBI" id="CHEBI:30616"/>
        <dbReference type="ChEBI" id="CHEBI:83421"/>
        <dbReference type="ChEBI" id="CHEBI:456216"/>
        <dbReference type="EC" id="2.7.11.1"/>
    </reaction>
</comment>
<evidence type="ECO:0000313" key="18">
    <source>
        <dbReference type="Proteomes" id="UP000504610"/>
    </source>
</evidence>
<keyword evidence="4" id="KW-0597">Phosphoprotein</keyword>
<dbReference type="Gene3D" id="1.10.510.10">
    <property type="entry name" value="Transferase(Phosphotransferase) domain 1"/>
    <property type="match status" value="1"/>
</dbReference>
<dbReference type="InterPro" id="IPR008271">
    <property type="entry name" value="Ser/Thr_kinase_AS"/>
</dbReference>
<dbReference type="FunFam" id="1.10.510.10:FF:000178">
    <property type="entry name" value="Calcium-dependent protein kinase 5"/>
    <property type="match status" value="1"/>
</dbReference>
<dbReference type="SUPFAM" id="SSF47473">
    <property type="entry name" value="EF-hand"/>
    <property type="match status" value="1"/>
</dbReference>
<gene>
    <name evidence="19" type="primary">LOC108835864</name>
</gene>
<keyword evidence="10" id="KW-0106">Calcium</keyword>
<reference evidence="19" key="2">
    <citation type="submission" date="2025-08" db="UniProtKB">
        <authorList>
            <consortium name="RefSeq"/>
        </authorList>
    </citation>
    <scope>IDENTIFICATION</scope>
    <source>
        <tissue evidence="19">Leaf</tissue>
    </source>
</reference>
<keyword evidence="3" id="KW-0723">Serine/threonine-protein kinase</keyword>
<dbReference type="Pfam" id="PF13499">
    <property type="entry name" value="EF-hand_7"/>
    <property type="match status" value="2"/>
</dbReference>
<dbReference type="AlphaFoldDB" id="A0A9W3BUP0"/>
<evidence type="ECO:0000256" key="8">
    <source>
        <dbReference type="ARBA" id="ARBA00022741"/>
    </source>
</evidence>
<comment type="similarity">
    <text evidence="12">Belongs to the protein kinase superfamily. Ser/Thr protein kinase family. CDPK subfamily.</text>
</comment>
<evidence type="ECO:0000256" key="2">
    <source>
        <dbReference type="ARBA" id="ARBA00012513"/>
    </source>
</evidence>
<evidence type="ECO:0000256" key="4">
    <source>
        <dbReference type="ARBA" id="ARBA00022553"/>
    </source>
</evidence>
<dbReference type="SUPFAM" id="SSF56112">
    <property type="entry name" value="Protein kinase-like (PK-like)"/>
    <property type="match status" value="1"/>
</dbReference>
<evidence type="ECO:0000259" key="17">
    <source>
        <dbReference type="PROSITE" id="PS50222"/>
    </source>
</evidence>
<dbReference type="RefSeq" id="XP_056842957.1">
    <property type="nucleotide sequence ID" value="XM_056986977.1"/>
</dbReference>
<evidence type="ECO:0000256" key="10">
    <source>
        <dbReference type="ARBA" id="ARBA00022837"/>
    </source>
</evidence>
<dbReference type="Pfam" id="PF00069">
    <property type="entry name" value="Pkinase"/>
    <property type="match status" value="1"/>
</dbReference>
<dbReference type="Gene3D" id="3.30.200.20">
    <property type="entry name" value="Phosphorylase Kinase, domain 1"/>
    <property type="match status" value="1"/>
</dbReference>
<evidence type="ECO:0000256" key="9">
    <source>
        <dbReference type="ARBA" id="ARBA00022777"/>
    </source>
</evidence>
<dbReference type="InterPro" id="IPR011992">
    <property type="entry name" value="EF-hand-dom_pair"/>
</dbReference>
<dbReference type="EC" id="2.7.11.1" evidence="2"/>
<dbReference type="InterPro" id="IPR002048">
    <property type="entry name" value="EF_hand_dom"/>
</dbReference>